<comment type="caution">
    <text evidence="6">The sequence shown here is derived from an EMBL/GenBank/DDBJ whole genome shotgun (WGS) entry which is preliminary data.</text>
</comment>
<reference evidence="6" key="1">
    <citation type="submission" date="2021-01" db="EMBL/GenBank/DDBJ databases">
        <authorList>
            <consortium name="Genoscope - CEA"/>
            <person name="William W."/>
        </authorList>
    </citation>
    <scope>NUCLEOTIDE SEQUENCE</scope>
</reference>
<dbReference type="GO" id="GO:0004674">
    <property type="term" value="F:protein serine/threonine kinase activity"/>
    <property type="evidence" value="ECO:0007669"/>
    <property type="project" value="UniProtKB-KW"/>
</dbReference>
<evidence type="ECO:0000256" key="3">
    <source>
        <dbReference type="PROSITE-ProRule" id="PRU10141"/>
    </source>
</evidence>
<evidence type="ECO:0000259" key="5">
    <source>
        <dbReference type="PROSITE" id="PS50011"/>
    </source>
</evidence>
<evidence type="ECO:0000313" key="7">
    <source>
        <dbReference type="Proteomes" id="UP000688137"/>
    </source>
</evidence>
<evidence type="ECO:0000313" key="6">
    <source>
        <dbReference type="EMBL" id="CAD8087387.1"/>
    </source>
</evidence>
<dbReference type="PANTHER" id="PTHR24055">
    <property type="entry name" value="MITOGEN-ACTIVATED PROTEIN KINASE"/>
    <property type="match status" value="1"/>
</dbReference>
<keyword evidence="4" id="KW-0808">Transferase</keyword>
<dbReference type="InterPro" id="IPR050117">
    <property type="entry name" value="MAPK"/>
</dbReference>
<dbReference type="SMART" id="SM00220">
    <property type="entry name" value="S_TKc"/>
    <property type="match status" value="1"/>
</dbReference>
<keyword evidence="4" id="KW-0418">Kinase</keyword>
<sequence length="389" mass="45069">MNQYYILVKIGEGTFSEVLKAKSMITGQLVAIKCMKNRFESVDQVKNLKEIQALHQLQQHLNIVKLHEVLYDEPSGRLALVCELMEMNLYDCIKNRNSYLSMAKVKKYMHQVLKALDYMHKRNFFHRDIKPENILIKNDNVKVADLGSCKGIHSTHPYTEYISTRWYRAPECLMTDGYYDQKMDLWGVGCVMFEIIALLPLFQGENELDQINKIFKILGTPEPELLNRFKSQASHMEFNFKPQKGIGLERLVPPHAGSDCIDLLYKLLQLDPIKRISAEEALRHEFFEEFWDAPMSQSSDSTQFGKAINITKPKKRLNKGIYPGTIKLEVKMESKLNQSDDENEKVRDGLLYPKLPPIGKPYIKPKVKNPYAKKKLYDDYIIVGKKALN</sequence>
<dbReference type="EMBL" id="CAJJDM010000081">
    <property type="protein sequence ID" value="CAD8087387.1"/>
    <property type="molecule type" value="Genomic_DNA"/>
</dbReference>
<comment type="similarity">
    <text evidence="4">Belongs to the protein kinase superfamily.</text>
</comment>
<dbReference type="Pfam" id="PF00069">
    <property type="entry name" value="Pkinase"/>
    <property type="match status" value="1"/>
</dbReference>
<accession>A0A8S1N2C8</accession>
<evidence type="ECO:0000256" key="4">
    <source>
        <dbReference type="RuleBase" id="RU000304"/>
    </source>
</evidence>
<dbReference type="InterPro" id="IPR000719">
    <property type="entry name" value="Prot_kinase_dom"/>
</dbReference>
<proteinExistence type="inferred from homology"/>
<dbReference type="InterPro" id="IPR008271">
    <property type="entry name" value="Ser/Thr_kinase_AS"/>
</dbReference>
<dbReference type="AlphaFoldDB" id="A0A8S1N2C8"/>
<evidence type="ECO:0000256" key="1">
    <source>
        <dbReference type="ARBA" id="ARBA00022741"/>
    </source>
</evidence>
<dbReference type="FunFam" id="3.30.200.20:FF:000271">
    <property type="entry name" value="MAPK/MAK/MRK overlapping kinase"/>
    <property type="match status" value="1"/>
</dbReference>
<name>A0A8S1N2C8_PARPR</name>
<dbReference type="Proteomes" id="UP000688137">
    <property type="component" value="Unassembled WGS sequence"/>
</dbReference>
<evidence type="ECO:0000256" key="2">
    <source>
        <dbReference type="ARBA" id="ARBA00022840"/>
    </source>
</evidence>
<dbReference type="PROSITE" id="PS00108">
    <property type="entry name" value="PROTEIN_KINASE_ST"/>
    <property type="match status" value="1"/>
</dbReference>
<keyword evidence="1 3" id="KW-0547">Nucleotide-binding</keyword>
<protein>
    <recommendedName>
        <fullName evidence="5">Protein kinase domain-containing protein</fullName>
    </recommendedName>
</protein>
<feature type="binding site" evidence="3">
    <location>
        <position position="33"/>
    </location>
    <ligand>
        <name>ATP</name>
        <dbReference type="ChEBI" id="CHEBI:30616"/>
    </ligand>
</feature>
<keyword evidence="7" id="KW-1185">Reference proteome</keyword>
<gene>
    <name evidence="6" type="ORF">PPRIM_AZ9-3.1.T0780174</name>
</gene>
<dbReference type="PROSITE" id="PS50011">
    <property type="entry name" value="PROTEIN_KINASE_DOM"/>
    <property type="match status" value="1"/>
</dbReference>
<dbReference type="OMA" id="HAGPDCI"/>
<dbReference type="FunFam" id="1.10.510.10:FF:001073">
    <property type="entry name" value="Long-flagella protein kinase, CMGC RCK"/>
    <property type="match status" value="1"/>
</dbReference>
<dbReference type="PROSITE" id="PS00107">
    <property type="entry name" value="PROTEIN_KINASE_ATP"/>
    <property type="match status" value="1"/>
</dbReference>
<feature type="domain" description="Protein kinase" evidence="5">
    <location>
        <begin position="4"/>
        <end position="287"/>
    </location>
</feature>
<organism evidence="6 7">
    <name type="scientific">Paramecium primaurelia</name>
    <dbReference type="NCBI Taxonomy" id="5886"/>
    <lineage>
        <taxon>Eukaryota</taxon>
        <taxon>Sar</taxon>
        <taxon>Alveolata</taxon>
        <taxon>Ciliophora</taxon>
        <taxon>Intramacronucleata</taxon>
        <taxon>Oligohymenophorea</taxon>
        <taxon>Peniculida</taxon>
        <taxon>Parameciidae</taxon>
        <taxon>Paramecium</taxon>
    </lineage>
</organism>
<keyword evidence="4" id="KW-0723">Serine/threonine-protein kinase</keyword>
<keyword evidence="2 3" id="KW-0067">ATP-binding</keyword>
<dbReference type="GO" id="GO:0005524">
    <property type="term" value="F:ATP binding"/>
    <property type="evidence" value="ECO:0007669"/>
    <property type="project" value="UniProtKB-UniRule"/>
</dbReference>
<dbReference type="InterPro" id="IPR017441">
    <property type="entry name" value="Protein_kinase_ATP_BS"/>
</dbReference>